<protein>
    <submittedName>
        <fullName evidence="1">Uncharacterized protein</fullName>
    </submittedName>
</protein>
<evidence type="ECO:0000313" key="1">
    <source>
        <dbReference type="EMBL" id="ACY35958.1"/>
    </source>
</evidence>
<accession>D0U250</accession>
<evidence type="ECO:0000313" key="2">
    <source>
        <dbReference type="Proteomes" id="UP000002628"/>
    </source>
</evidence>
<gene>
    <name evidence="1" type="ORF">CMP1-66</name>
</gene>
<dbReference type="Proteomes" id="UP000002628">
    <property type="component" value="Segment"/>
</dbReference>
<dbReference type="RefSeq" id="YP_003359157.1">
    <property type="nucleotide sequence ID" value="NC_013698.1"/>
</dbReference>
<dbReference type="GeneID" id="8684248"/>
<sequence>MGHAVTGRIIALTKGKNSVYGNPSYSAVIQTPLSRQVVTTVLDSQAARVISSYGPSGSNLGVMAKFTTLGHDGTRLTHIERI</sequence>
<reference evidence="1 2" key="1">
    <citation type="journal article" date="2010" name="Microbiology">
        <title>The endolysins of bacteriophages CMP1 and CN77 are specific for the lysis of Clavibacter michiganensis strains.</title>
        <authorList>
            <person name="Wittmann J."/>
            <person name="Eichenlaub R."/>
            <person name="Dreiseikelmann B."/>
        </authorList>
    </citation>
    <scope>NUCLEOTIDE SEQUENCE [LARGE SCALE GENOMIC DNA]</scope>
</reference>
<proteinExistence type="predicted"/>
<name>D0U250_9CAUD</name>
<dbReference type="EMBL" id="GQ241246">
    <property type="protein sequence ID" value="ACY35958.1"/>
    <property type="molecule type" value="Genomic_DNA"/>
</dbReference>
<organism evidence="1 2">
    <name type="scientific">Clavibacter phage CMP1</name>
    <dbReference type="NCBI Taxonomy" id="686439"/>
    <lineage>
        <taxon>Viruses</taxon>
        <taxon>Duplodnaviria</taxon>
        <taxon>Heunggongvirae</taxon>
        <taxon>Uroviricota</taxon>
        <taxon>Caudoviricetes</taxon>
        <taxon>Cimpunavirus</taxon>
        <taxon>Cimpunavirus CMP1</taxon>
    </lineage>
</organism>
<dbReference type="KEGG" id="vg:8684248"/>
<keyword evidence="2" id="KW-1185">Reference proteome</keyword>